<dbReference type="RefSeq" id="WP_285762846.1">
    <property type="nucleotide sequence ID" value="NZ_BSYJ01000001.1"/>
</dbReference>
<evidence type="ECO:0000259" key="1">
    <source>
        <dbReference type="Pfam" id="PF01636"/>
    </source>
</evidence>
<dbReference type="PANTHER" id="PTHR40086">
    <property type="entry name" value="PHOSPHOTRANSFERASE YTMP-RELATED"/>
    <property type="match status" value="1"/>
</dbReference>
<dbReference type="SUPFAM" id="SSF56112">
    <property type="entry name" value="Protein kinase-like (PK-like)"/>
    <property type="match status" value="1"/>
</dbReference>
<keyword evidence="3" id="KW-1185">Reference proteome</keyword>
<dbReference type="PANTHER" id="PTHR40086:SF1">
    <property type="entry name" value="CELL CYCLE REGULATOR CCRZ"/>
    <property type="match status" value="1"/>
</dbReference>
<dbReference type="Gene3D" id="3.30.200.20">
    <property type="entry name" value="Phosphorylase Kinase, domain 1"/>
    <property type="match status" value="1"/>
</dbReference>
<accession>A0ABQ6LW74</accession>
<keyword evidence="2" id="KW-0808">Transferase</keyword>
<gene>
    <name evidence="2" type="primary">thiK</name>
    <name evidence="2" type="ORF">MNKW57_06640</name>
</gene>
<dbReference type="Gene3D" id="3.90.1200.10">
    <property type="match status" value="1"/>
</dbReference>
<dbReference type="InterPro" id="IPR002575">
    <property type="entry name" value="Aminoglycoside_PTrfase"/>
</dbReference>
<evidence type="ECO:0000313" key="2">
    <source>
        <dbReference type="EMBL" id="GMG86343.1"/>
    </source>
</evidence>
<organism evidence="2 3">
    <name type="scientific">Biformimicrobium ophioploci</name>
    <dbReference type="NCBI Taxonomy" id="3036711"/>
    <lineage>
        <taxon>Bacteria</taxon>
        <taxon>Pseudomonadati</taxon>
        <taxon>Pseudomonadota</taxon>
        <taxon>Gammaproteobacteria</taxon>
        <taxon>Cellvibrionales</taxon>
        <taxon>Microbulbiferaceae</taxon>
        <taxon>Biformimicrobium</taxon>
    </lineage>
</organism>
<dbReference type="CDD" id="cd05151">
    <property type="entry name" value="ChoK-like"/>
    <property type="match status" value="1"/>
</dbReference>
<sequence>MPAEPTDIIPADWQRWSSVQPTLLRPLAGGLTNSSYLLSAGERRLVLRRNSPNSAALDLDRVAEIRALQEADSAGLCAPLVHADPAHKYLVTEYLEGQPFPRADNATLLQLAELARGIHALPAIDAKLDIRSKAERYWQAIDTDAEFSSSLSGIRKSTEVHIDRAASLCCGPKLCHNDLNATNLIATNSGGLYAVDWEYAAMGDAFYELAVIVEEHQLSEPARQQLLGHYLGREVGYDDRQRLHHWRVVYRYLTVLWYAVQHYRGAMPGQDSLAAIRRQLDTISTLMQSTP</sequence>
<keyword evidence="2" id="KW-0418">Kinase</keyword>
<name>A0ABQ6LW74_9GAMM</name>
<dbReference type="InterPro" id="IPR011009">
    <property type="entry name" value="Kinase-like_dom_sf"/>
</dbReference>
<comment type="caution">
    <text evidence="2">The sequence shown here is derived from an EMBL/GenBank/DDBJ whole genome shotgun (WGS) entry which is preliminary data.</text>
</comment>
<dbReference type="Proteomes" id="UP001224392">
    <property type="component" value="Unassembled WGS sequence"/>
</dbReference>
<evidence type="ECO:0000313" key="3">
    <source>
        <dbReference type="Proteomes" id="UP001224392"/>
    </source>
</evidence>
<reference evidence="2 3" key="1">
    <citation type="submission" date="2023-04" db="EMBL/GenBank/DDBJ databases">
        <title>Marinobulbifer ophiurae gen. nov., sp. Nov., isolate from tissue of brittle star Ophioplocus japonicus.</title>
        <authorList>
            <person name="Kawano K."/>
            <person name="Sawayama S."/>
            <person name="Nakagawa S."/>
        </authorList>
    </citation>
    <scope>NUCLEOTIDE SEQUENCE [LARGE SCALE GENOMIC DNA]</scope>
    <source>
        <strain evidence="2 3">NKW57</strain>
    </source>
</reference>
<protein>
    <submittedName>
        <fullName evidence="2">Thiamine kinase</fullName>
    </submittedName>
</protein>
<feature type="domain" description="Aminoglycoside phosphotransferase" evidence="1">
    <location>
        <begin position="24"/>
        <end position="239"/>
    </location>
</feature>
<dbReference type="InterPro" id="IPR052077">
    <property type="entry name" value="CcrZ_PhaseVar_Mediator"/>
</dbReference>
<dbReference type="GO" id="GO:0016301">
    <property type="term" value="F:kinase activity"/>
    <property type="evidence" value="ECO:0007669"/>
    <property type="project" value="UniProtKB-KW"/>
</dbReference>
<proteinExistence type="predicted"/>
<dbReference type="EMBL" id="BSYJ01000001">
    <property type="protein sequence ID" value="GMG86343.1"/>
    <property type="molecule type" value="Genomic_DNA"/>
</dbReference>
<dbReference type="Pfam" id="PF01636">
    <property type="entry name" value="APH"/>
    <property type="match status" value="1"/>
</dbReference>